<evidence type="ECO:0000313" key="2">
    <source>
        <dbReference type="Proteomes" id="UP001054837"/>
    </source>
</evidence>
<dbReference type="Proteomes" id="UP001054837">
    <property type="component" value="Unassembled WGS sequence"/>
</dbReference>
<keyword evidence="2" id="KW-1185">Reference proteome</keyword>
<comment type="caution">
    <text evidence="1">The sequence shown here is derived from an EMBL/GenBank/DDBJ whole genome shotgun (WGS) entry which is preliminary data.</text>
</comment>
<sequence>MWVAVKGDIHVTFFESCGLPVSEIKIHVPAECPKYEMLPTPDWPLAERCMIHLCSDDYLCSKRIAYIFARYLENREKDNELSVLDRIAVTHESLILRILLPPQTNSGLSEIMSNPRYS</sequence>
<dbReference type="EMBL" id="BPLQ01005389">
    <property type="protein sequence ID" value="GIY14603.1"/>
    <property type="molecule type" value="Genomic_DNA"/>
</dbReference>
<proteinExistence type="predicted"/>
<evidence type="ECO:0000313" key="1">
    <source>
        <dbReference type="EMBL" id="GIY14603.1"/>
    </source>
</evidence>
<name>A0AAV4QX45_9ARAC</name>
<dbReference type="AlphaFoldDB" id="A0AAV4QX45"/>
<protein>
    <submittedName>
        <fullName evidence="1">Uncharacterized protein</fullName>
    </submittedName>
</protein>
<organism evidence="1 2">
    <name type="scientific">Caerostris darwini</name>
    <dbReference type="NCBI Taxonomy" id="1538125"/>
    <lineage>
        <taxon>Eukaryota</taxon>
        <taxon>Metazoa</taxon>
        <taxon>Ecdysozoa</taxon>
        <taxon>Arthropoda</taxon>
        <taxon>Chelicerata</taxon>
        <taxon>Arachnida</taxon>
        <taxon>Araneae</taxon>
        <taxon>Araneomorphae</taxon>
        <taxon>Entelegynae</taxon>
        <taxon>Araneoidea</taxon>
        <taxon>Araneidae</taxon>
        <taxon>Caerostris</taxon>
    </lineage>
</organism>
<gene>
    <name evidence="1" type="ORF">CDAR_518361</name>
</gene>
<reference evidence="1 2" key="1">
    <citation type="submission" date="2021-06" db="EMBL/GenBank/DDBJ databases">
        <title>Caerostris darwini draft genome.</title>
        <authorList>
            <person name="Kono N."/>
            <person name="Arakawa K."/>
        </authorList>
    </citation>
    <scope>NUCLEOTIDE SEQUENCE [LARGE SCALE GENOMIC DNA]</scope>
</reference>
<accession>A0AAV4QX45</accession>